<evidence type="ECO:0000256" key="4">
    <source>
        <dbReference type="ARBA" id="ARBA00022991"/>
    </source>
</evidence>
<dbReference type="GO" id="GO:0003904">
    <property type="term" value="F:deoxyribodipyrimidine photo-lyase activity"/>
    <property type="evidence" value="ECO:0007669"/>
    <property type="project" value="TreeGrafter"/>
</dbReference>
<comment type="caution">
    <text evidence="10">The sequence shown here is derived from an EMBL/GenBank/DDBJ whole genome shotgun (WGS) entry which is preliminary data.</text>
</comment>
<dbReference type="Gene3D" id="3.40.50.620">
    <property type="entry name" value="HUPs"/>
    <property type="match status" value="1"/>
</dbReference>
<name>A0A2S7UDW4_9FLAO</name>
<dbReference type="GO" id="GO:0006139">
    <property type="term" value="P:nucleobase-containing compound metabolic process"/>
    <property type="evidence" value="ECO:0007669"/>
    <property type="project" value="UniProtKB-ARBA"/>
</dbReference>
<dbReference type="PANTHER" id="PTHR11455:SF9">
    <property type="entry name" value="CRYPTOCHROME CIRCADIAN CLOCK 5 ISOFORM X1"/>
    <property type="match status" value="1"/>
</dbReference>
<evidence type="ECO:0000256" key="6">
    <source>
        <dbReference type="RuleBase" id="RU004182"/>
    </source>
</evidence>
<evidence type="ECO:0000256" key="3">
    <source>
        <dbReference type="ARBA" id="ARBA00022827"/>
    </source>
</evidence>
<dbReference type="PANTHER" id="PTHR11455">
    <property type="entry name" value="CRYPTOCHROME"/>
    <property type="match status" value="1"/>
</dbReference>
<dbReference type="GO" id="GO:0003677">
    <property type="term" value="F:DNA binding"/>
    <property type="evidence" value="ECO:0007669"/>
    <property type="project" value="TreeGrafter"/>
</dbReference>
<dbReference type="SUPFAM" id="SSF48173">
    <property type="entry name" value="Cryptochrome/photolyase FAD-binding domain"/>
    <property type="match status" value="1"/>
</dbReference>
<dbReference type="Pfam" id="PF03441">
    <property type="entry name" value="FAD_binding_7"/>
    <property type="match status" value="1"/>
</dbReference>
<dbReference type="PROSITE" id="PS00394">
    <property type="entry name" value="DNA_PHOTOLYASES_1_1"/>
    <property type="match status" value="1"/>
</dbReference>
<gene>
    <name evidence="10" type="ORF">BST92_13165</name>
</gene>
<keyword evidence="10" id="KW-0456">Lyase</keyword>
<dbReference type="InterPro" id="IPR002081">
    <property type="entry name" value="Cryptochrome/DNA_photolyase_1"/>
</dbReference>
<dbReference type="Gene3D" id="1.25.40.80">
    <property type="match status" value="1"/>
</dbReference>
<dbReference type="AlphaFoldDB" id="A0A2S7UDW4"/>
<feature type="domain" description="Photolyase/cryptochrome alpha/beta" evidence="9">
    <location>
        <begin position="7"/>
        <end position="137"/>
    </location>
</feature>
<dbReference type="Pfam" id="PF00875">
    <property type="entry name" value="DNA_photolyase"/>
    <property type="match status" value="1"/>
</dbReference>
<keyword evidence="3 5" id="KW-0274">FAD</keyword>
<dbReference type="InterPro" id="IPR006050">
    <property type="entry name" value="DNA_photolyase_N"/>
</dbReference>
<reference evidence="10 11" key="1">
    <citation type="submission" date="2017-01" db="EMBL/GenBank/DDBJ databases">
        <title>Trade-off between light-utilization and light-protection in marine flavobacteria.</title>
        <authorList>
            <person name="Kumagai Y."/>
            <person name="Yoshizawa S."/>
            <person name="Kogure K."/>
            <person name="Iwasaki W."/>
        </authorList>
    </citation>
    <scope>NUCLEOTIDE SEQUENCE [LARGE SCALE GENOMIC DNA]</scope>
    <source>
        <strain evidence="10 11">KCTC 32109</strain>
    </source>
</reference>
<feature type="binding site" evidence="5">
    <location>
        <position position="218"/>
    </location>
    <ligand>
        <name>FAD</name>
        <dbReference type="ChEBI" id="CHEBI:57692"/>
    </ligand>
</feature>
<feature type="coiled-coil region" evidence="7">
    <location>
        <begin position="56"/>
        <end position="83"/>
    </location>
</feature>
<evidence type="ECO:0000256" key="7">
    <source>
        <dbReference type="SAM" id="Coils"/>
    </source>
</evidence>
<evidence type="ECO:0000256" key="1">
    <source>
        <dbReference type="ARBA" id="ARBA00001932"/>
    </source>
</evidence>
<dbReference type="OrthoDB" id="9772484at2"/>
<evidence type="ECO:0000256" key="5">
    <source>
        <dbReference type="PIRSR" id="PIRSR602081-1"/>
    </source>
</evidence>
<dbReference type="InterPro" id="IPR014729">
    <property type="entry name" value="Rossmann-like_a/b/a_fold"/>
</dbReference>
<dbReference type="InterPro" id="IPR018394">
    <property type="entry name" value="DNA_photolyase_1_CS_C"/>
</dbReference>
<dbReference type="InterPro" id="IPR036155">
    <property type="entry name" value="Crypto/Photolyase_N_sf"/>
</dbReference>
<feature type="binding site" evidence="5">
    <location>
        <begin position="232"/>
        <end position="236"/>
    </location>
    <ligand>
        <name>FAD</name>
        <dbReference type="ChEBI" id="CHEBI:57692"/>
    </ligand>
</feature>
<comment type="cofactor">
    <cofactor evidence="5">
        <name>FAD</name>
        <dbReference type="ChEBI" id="CHEBI:57692"/>
    </cofactor>
    <text evidence="5">Binds 1 FAD per subunit.</text>
</comment>
<dbReference type="GO" id="GO:0009416">
    <property type="term" value="P:response to light stimulus"/>
    <property type="evidence" value="ECO:0007669"/>
    <property type="project" value="TreeGrafter"/>
</dbReference>
<dbReference type="InterPro" id="IPR036134">
    <property type="entry name" value="Crypto/Photolyase_FAD-like_sf"/>
</dbReference>
<evidence type="ECO:0000313" key="11">
    <source>
        <dbReference type="Proteomes" id="UP000239747"/>
    </source>
</evidence>
<proteinExistence type="inferred from homology"/>
<dbReference type="PRINTS" id="PR00147">
    <property type="entry name" value="DNAPHOTLYASE"/>
</dbReference>
<dbReference type="InterPro" id="IPR005101">
    <property type="entry name" value="Cryptochr/Photolyase_FAD-bd"/>
</dbReference>
<keyword evidence="2 5" id="KW-0285">Flavoprotein</keyword>
<evidence type="ECO:0000313" key="10">
    <source>
        <dbReference type="EMBL" id="PQJ32810.1"/>
    </source>
</evidence>
<dbReference type="Gene3D" id="1.10.579.10">
    <property type="entry name" value="DNA Cyclobutane Dipyrimidine Photolyase, subunit A, domain 3"/>
    <property type="match status" value="1"/>
</dbReference>
<keyword evidence="11" id="KW-1185">Reference proteome</keyword>
<feature type="region of interest" description="Disordered" evidence="8">
    <location>
        <begin position="477"/>
        <end position="504"/>
    </location>
</feature>
<evidence type="ECO:0000259" key="9">
    <source>
        <dbReference type="PROSITE" id="PS51645"/>
    </source>
</evidence>
<comment type="similarity">
    <text evidence="6">Belongs to the DNA photolyase family.</text>
</comment>
<organism evidence="10 11">
    <name type="scientific">Nonlabens arenilitoris</name>
    <dbReference type="NCBI Taxonomy" id="1217969"/>
    <lineage>
        <taxon>Bacteria</taxon>
        <taxon>Pseudomonadati</taxon>
        <taxon>Bacteroidota</taxon>
        <taxon>Flavobacteriia</taxon>
        <taxon>Flavobacteriales</taxon>
        <taxon>Flavobacteriaceae</taxon>
        <taxon>Nonlabens</taxon>
    </lineage>
</organism>
<keyword evidence="7" id="KW-0175">Coiled coil</keyword>
<protein>
    <submittedName>
        <fullName evidence="10">Deoxyribodipyrimidine photolyase</fullName>
    </submittedName>
</protein>
<dbReference type="GO" id="GO:0006950">
    <property type="term" value="P:response to stress"/>
    <property type="evidence" value="ECO:0007669"/>
    <property type="project" value="UniProtKB-ARBA"/>
</dbReference>
<evidence type="ECO:0000256" key="8">
    <source>
        <dbReference type="SAM" id="MobiDB-lite"/>
    </source>
</evidence>
<sequence length="504" mass="59297">MNKLKQSINIVWFKRDLRILDHEPLQRATQSGLPILLLYIFEPMLLQDAHYSKRHFDFIKQSLENINEKLEVLNTQILCIESNALSAFQLIQQDYHIKNVFSYQETGLLKTYKRDINISNYFKKTHINWEESISNGVIRGLKNRSKWKEHWIEFINKDLQHPDFDKAFFLDPLKLIELEKKFNITDLKTDKKSGFQPGGTSTALKYFNSFLNHRITGYNLHYSKPLTSRLHSSRLSPYIAWGNVSVRMIAQKASAAKHYIKDKRTLNSFLSRLRWQAHFIEKFEMEHEMELLSVHKAYHHINKPVNSSFQKAWRTGKTGYPLVDAAMRCLNTTGFINFRLRAMLTGFFTHHLWQPWQDASTHLASKFLDFEPGIHYPQLQMQAGETGINIVRVYNPVKNSLEHDPDGIFIKKWVPEIAHLPLRFVHEPWKMTAMDEQFFNFKLGRDYPVRLVDNTLSRKRAQDILYAIQKDIKNSKESQRIISKHTNPNREIWPGGDELRASNS</sequence>
<dbReference type="SUPFAM" id="SSF52425">
    <property type="entry name" value="Cryptochrome/photolyase, N-terminal domain"/>
    <property type="match status" value="1"/>
</dbReference>
<accession>A0A2S7UDW4</accession>
<comment type="cofactor">
    <cofactor evidence="1">
        <name>(6R)-5,10-methylene-5,6,7,8-tetrahydrofolate</name>
        <dbReference type="ChEBI" id="CHEBI:15636"/>
    </cofactor>
</comment>
<evidence type="ECO:0000256" key="2">
    <source>
        <dbReference type="ARBA" id="ARBA00022630"/>
    </source>
</evidence>
<dbReference type="Proteomes" id="UP000239747">
    <property type="component" value="Unassembled WGS sequence"/>
</dbReference>
<keyword evidence="4 6" id="KW-0157">Chromophore</keyword>
<dbReference type="EMBL" id="MTPW01000001">
    <property type="protein sequence ID" value="PQJ32810.1"/>
    <property type="molecule type" value="Genomic_DNA"/>
</dbReference>
<feature type="binding site" evidence="5">
    <location>
        <position position="269"/>
    </location>
    <ligand>
        <name>FAD</name>
        <dbReference type="ChEBI" id="CHEBI:57692"/>
    </ligand>
</feature>
<dbReference type="PROSITE" id="PS51645">
    <property type="entry name" value="PHR_CRY_ALPHA_BETA"/>
    <property type="match status" value="1"/>
</dbReference>
<dbReference type="GO" id="GO:0071949">
    <property type="term" value="F:FAD binding"/>
    <property type="evidence" value="ECO:0007669"/>
    <property type="project" value="TreeGrafter"/>
</dbReference>